<reference evidence="2" key="1">
    <citation type="journal article" name="BMC Genomics">
        <title>Long-read sequencing and de novo genome assembly of marine medaka (Oryzias melastigma).</title>
        <authorList>
            <person name="Liang P."/>
            <person name="Saqib H.S.A."/>
            <person name="Ni X."/>
            <person name="Shen Y."/>
        </authorList>
    </citation>
    <scope>NUCLEOTIDE SEQUENCE</scope>
    <source>
        <strain evidence="2">Bigg-433</strain>
    </source>
</reference>
<dbReference type="AlphaFoldDB" id="A0A834FAG6"/>
<dbReference type="Gene3D" id="1.20.5.340">
    <property type="match status" value="1"/>
</dbReference>
<sequence length="133" mass="14360">MASGGVDQQQVDDLEKRVAAVEEMNFQSKLEDHDEAIAALQEVLQRTSQELAGLFESMAGGEKSSVEELRSEVAALSGEQTALQAKDSDLDLQVEELKARLAALEEKQQQSEPRAAGEPENDGGRTGEQSSQT</sequence>
<dbReference type="EMBL" id="WKFB01000217">
    <property type="protein sequence ID" value="KAF6731225.1"/>
    <property type="molecule type" value="Genomic_DNA"/>
</dbReference>
<protein>
    <submittedName>
        <fullName evidence="2">Uncharacterized protein</fullName>
    </submittedName>
</protein>
<dbReference type="Proteomes" id="UP000646548">
    <property type="component" value="Unassembled WGS sequence"/>
</dbReference>
<evidence type="ECO:0000256" key="1">
    <source>
        <dbReference type="SAM" id="MobiDB-lite"/>
    </source>
</evidence>
<proteinExistence type="predicted"/>
<name>A0A834FAG6_ORYME</name>
<organism evidence="2 3">
    <name type="scientific">Oryzias melastigma</name>
    <name type="common">Marine medaka</name>
    <dbReference type="NCBI Taxonomy" id="30732"/>
    <lineage>
        <taxon>Eukaryota</taxon>
        <taxon>Metazoa</taxon>
        <taxon>Chordata</taxon>
        <taxon>Craniata</taxon>
        <taxon>Vertebrata</taxon>
        <taxon>Euteleostomi</taxon>
        <taxon>Actinopterygii</taxon>
        <taxon>Neopterygii</taxon>
        <taxon>Teleostei</taxon>
        <taxon>Neoteleostei</taxon>
        <taxon>Acanthomorphata</taxon>
        <taxon>Ovalentaria</taxon>
        <taxon>Atherinomorphae</taxon>
        <taxon>Beloniformes</taxon>
        <taxon>Adrianichthyidae</taxon>
        <taxon>Oryziinae</taxon>
        <taxon>Oryzias</taxon>
    </lineage>
</organism>
<evidence type="ECO:0000313" key="2">
    <source>
        <dbReference type="EMBL" id="KAF6731225.1"/>
    </source>
</evidence>
<comment type="caution">
    <text evidence="2">The sequence shown here is derived from an EMBL/GenBank/DDBJ whole genome shotgun (WGS) entry which is preliminary data.</text>
</comment>
<gene>
    <name evidence="2" type="ORF">FQA47_015114</name>
</gene>
<feature type="region of interest" description="Disordered" evidence="1">
    <location>
        <begin position="101"/>
        <end position="133"/>
    </location>
</feature>
<evidence type="ECO:0000313" key="3">
    <source>
        <dbReference type="Proteomes" id="UP000646548"/>
    </source>
</evidence>
<accession>A0A834FAG6</accession>